<evidence type="ECO:0008006" key="3">
    <source>
        <dbReference type="Google" id="ProtNLM"/>
    </source>
</evidence>
<proteinExistence type="predicted"/>
<dbReference type="EMBL" id="KL142372">
    <property type="protein sequence ID" value="KDR79923.1"/>
    <property type="molecule type" value="Genomic_DNA"/>
</dbReference>
<dbReference type="OrthoDB" id="2745898at2759"/>
<dbReference type="Proteomes" id="UP000027222">
    <property type="component" value="Unassembled WGS sequence"/>
</dbReference>
<organism evidence="1 2">
    <name type="scientific">Galerina marginata (strain CBS 339.88)</name>
    <dbReference type="NCBI Taxonomy" id="685588"/>
    <lineage>
        <taxon>Eukaryota</taxon>
        <taxon>Fungi</taxon>
        <taxon>Dikarya</taxon>
        <taxon>Basidiomycota</taxon>
        <taxon>Agaricomycotina</taxon>
        <taxon>Agaricomycetes</taxon>
        <taxon>Agaricomycetidae</taxon>
        <taxon>Agaricales</taxon>
        <taxon>Agaricineae</taxon>
        <taxon>Strophariaceae</taxon>
        <taxon>Galerina</taxon>
    </lineage>
</organism>
<accession>A0A067TLU9</accession>
<sequence>MHRQGRPPKRNRFPPDITARIIDVLGEGLLDLANLDCLKALAKCLLVSRTFCHHSRRHLFRSVRLKDSPQKTFFDRVALLREIIAPRSNPHSGIISYIKVFRVDISRQPGPTLYTKKDEGLAIILEAFLLFGSRLEEFNFVGLGVDWHKLGRTVQERLCSIIRTPSLSVIHLAGLDGVPTSILTGITCKKLSLCRLKTDNILHEAASNLEWANIPQLRLEYFNTDNTFPLKYVSSNGPWTDLPNNPTSPFACLKKLALKINSQQHHQESLKVLLGVKSSLQEMEIVLTSNGITAAIDIGQFPRLQKLRLQQQNIDISYIFFPAVIRILNPATPCISLKQLDLRFTSHYSYSPTACTPLHRMTVWPRIDAFLSTPQFPSLNRVRLLLDFGISSGHRRPLASTDLLLNEVPRLRESFPMLSYSDSVEFTVEICGG</sequence>
<evidence type="ECO:0000313" key="1">
    <source>
        <dbReference type="EMBL" id="KDR79923.1"/>
    </source>
</evidence>
<name>A0A067TLU9_GALM3</name>
<keyword evidence="2" id="KW-1185">Reference proteome</keyword>
<evidence type="ECO:0000313" key="2">
    <source>
        <dbReference type="Proteomes" id="UP000027222"/>
    </source>
</evidence>
<protein>
    <recommendedName>
        <fullName evidence="3">F-box domain-containing protein</fullName>
    </recommendedName>
</protein>
<dbReference type="AlphaFoldDB" id="A0A067TLU9"/>
<gene>
    <name evidence="1" type="ORF">GALMADRAFT_222853</name>
</gene>
<reference evidence="2" key="1">
    <citation type="journal article" date="2014" name="Proc. Natl. Acad. Sci. U.S.A.">
        <title>Extensive sampling of basidiomycete genomes demonstrates inadequacy of the white-rot/brown-rot paradigm for wood decay fungi.</title>
        <authorList>
            <person name="Riley R."/>
            <person name="Salamov A.A."/>
            <person name="Brown D.W."/>
            <person name="Nagy L.G."/>
            <person name="Floudas D."/>
            <person name="Held B.W."/>
            <person name="Levasseur A."/>
            <person name="Lombard V."/>
            <person name="Morin E."/>
            <person name="Otillar R."/>
            <person name="Lindquist E.A."/>
            <person name="Sun H."/>
            <person name="LaButti K.M."/>
            <person name="Schmutz J."/>
            <person name="Jabbour D."/>
            <person name="Luo H."/>
            <person name="Baker S.E."/>
            <person name="Pisabarro A.G."/>
            <person name="Walton J.D."/>
            <person name="Blanchette R.A."/>
            <person name="Henrissat B."/>
            <person name="Martin F."/>
            <person name="Cullen D."/>
            <person name="Hibbett D.S."/>
            <person name="Grigoriev I.V."/>
        </authorList>
    </citation>
    <scope>NUCLEOTIDE SEQUENCE [LARGE SCALE GENOMIC DNA]</scope>
    <source>
        <strain evidence="2">CBS 339.88</strain>
    </source>
</reference>
<dbReference type="HOGENOM" id="CLU_669109_0_0_1"/>